<dbReference type="GO" id="GO:0000146">
    <property type="term" value="F:microfilament motor activity"/>
    <property type="evidence" value="ECO:0007669"/>
    <property type="project" value="TreeGrafter"/>
</dbReference>
<dbReference type="SMART" id="SM00326">
    <property type="entry name" value="SH3"/>
    <property type="match status" value="1"/>
</dbReference>
<dbReference type="InterPro" id="IPR027417">
    <property type="entry name" value="P-loop_NTPase"/>
</dbReference>
<dbReference type="Gene3D" id="3.40.850.10">
    <property type="entry name" value="Kinesin motor domain"/>
    <property type="match status" value="1"/>
</dbReference>
<dbReference type="GO" id="GO:0005737">
    <property type="term" value="C:cytoplasm"/>
    <property type="evidence" value="ECO:0007669"/>
    <property type="project" value="TreeGrafter"/>
</dbReference>
<dbReference type="Gene3D" id="1.20.5.4820">
    <property type="match status" value="1"/>
</dbReference>
<evidence type="ECO:0000256" key="6">
    <source>
        <dbReference type="ARBA" id="ARBA00023203"/>
    </source>
</evidence>
<dbReference type="InterPro" id="IPR001452">
    <property type="entry name" value="SH3_domain"/>
</dbReference>
<comment type="similarity">
    <text evidence="8">Belongs to the TRAFAC class myosin-kinesin ATPase superfamily. Myosin family.</text>
</comment>
<keyword evidence="5" id="KW-0505">Motor protein</keyword>
<keyword evidence="1 7" id="KW-0728">SH3 domain</keyword>
<keyword evidence="2" id="KW-0547">Nucleotide-binding</keyword>
<dbReference type="GO" id="GO:0005886">
    <property type="term" value="C:plasma membrane"/>
    <property type="evidence" value="ECO:0007669"/>
    <property type="project" value="TreeGrafter"/>
</dbReference>
<dbReference type="SUPFAM" id="SSF52540">
    <property type="entry name" value="P-loop containing nucleoside triphosphate hydrolases"/>
    <property type="match status" value="1"/>
</dbReference>
<evidence type="ECO:0000256" key="1">
    <source>
        <dbReference type="ARBA" id="ARBA00022443"/>
    </source>
</evidence>
<feature type="region of interest" description="Disordered" evidence="9">
    <location>
        <begin position="569"/>
        <end position="641"/>
    </location>
</feature>
<evidence type="ECO:0000256" key="5">
    <source>
        <dbReference type="ARBA" id="ARBA00023175"/>
    </source>
</evidence>
<dbReference type="Pfam" id="PF06017">
    <property type="entry name" value="Myosin_TH1"/>
    <property type="match status" value="1"/>
</dbReference>
<evidence type="ECO:0000313" key="14">
    <source>
        <dbReference type="Proteomes" id="UP000053766"/>
    </source>
</evidence>
<dbReference type="EMBL" id="KN716308">
    <property type="protein sequence ID" value="KJH47425.1"/>
    <property type="molecule type" value="Genomic_DNA"/>
</dbReference>
<feature type="domain" description="Myosin motor" evidence="11">
    <location>
        <begin position="1"/>
        <end position="265"/>
    </location>
</feature>
<keyword evidence="3" id="KW-0067">ATP-binding</keyword>
<dbReference type="Gene3D" id="1.20.58.530">
    <property type="match status" value="1"/>
</dbReference>
<organism evidence="13 14">
    <name type="scientific">Dictyocaulus viviparus</name>
    <name type="common">Bovine lungworm</name>
    <dbReference type="NCBI Taxonomy" id="29172"/>
    <lineage>
        <taxon>Eukaryota</taxon>
        <taxon>Metazoa</taxon>
        <taxon>Ecdysozoa</taxon>
        <taxon>Nematoda</taxon>
        <taxon>Chromadorea</taxon>
        <taxon>Rhabditida</taxon>
        <taxon>Rhabditina</taxon>
        <taxon>Rhabditomorpha</taxon>
        <taxon>Strongyloidea</taxon>
        <taxon>Metastrongylidae</taxon>
        <taxon>Dictyocaulus</taxon>
    </lineage>
</organism>
<feature type="compositionally biased region" description="Low complexity" evidence="9">
    <location>
        <begin position="593"/>
        <end position="603"/>
    </location>
</feature>
<dbReference type="Pfam" id="PF14604">
    <property type="entry name" value="SH3_9"/>
    <property type="match status" value="1"/>
</dbReference>
<dbReference type="GO" id="GO:0016459">
    <property type="term" value="C:myosin complex"/>
    <property type="evidence" value="ECO:0007669"/>
    <property type="project" value="UniProtKB-KW"/>
</dbReference>
<dbReference type="PROSITE" id="PS51757">
    <property type="entry name" value="TH1"/>
    <property type="match status" value="1"/>
</dbReference>
<name>A0A0D8XSC3_DICVI</name>
<evidence type="ECO:0000256" key="2">
    <source>
        <dbReference type="ARBA" id="ARBA00022741"/>
    </source>
</evidence>
<dbReference type="GO" id="GO:0006897">
    <property type="term" value="P:endocytosis"/>
    <property type="evidence" value="ECO:0007669"/>
    <property type="project" value="TreeGrafter"/>
</dbReference>
<dbReference type="Proteomes" id="UP000053766">
    <property type="component" value="Unassembled WGS sequence"/>
</dbReference>
<evidence type="ECO:0000256" key="9">
    <source>
        <dbReference type="SAM" id="MobiDB-lite"/>
    </source>
</evidence>
<gene>
    <name evidence="13" type="ORF">DICVIV_06501</name>
</gene>
<protein>
    <submittedName>
        <fullName evidence="13">SH3 domain protein</fullName>
    </submittedName>
</protein>
<dbReference type="InterPro" id="IPR001609">
    <property type="entry name" value="Myosin_head_motor_dom-like"/>
</dbReference>
<feature type="domain" description="SH3" evidence="10">
    <location>
        <begin position="643"/>
        <end position="699"/>
    </location>
</feature>
<dbReference type="GO" id="GO:0005524">
    <property type="term" value="F:ATP binding"/>
    <property type="evidence" value="ECO:0007669"/>
    <property type="project" value="UniProtKB-KW"/>
</dbReference>
<dbReference type="GO" id="GO:0005902">
    <property type="term" value="C:microvillus"/>
    <property type="evidence" value="ECO:0007669"/>
    <property type="project" value="TreeGrafter"/>
</dbReference>
<evidence type="ECO:0000313" key="13">
    <source>
        <dbReference type="EMBL" id="KJH47425.1"/>
    </source>
</evidence>
<dbReference type="Gene3D" id="2.30.30.40">
    <property type="entry name" value="SH3 Domains"/>
    <property type="match status" value="1"/>
</dbReference>
<dbReference type="GO" id="GO:0007015">
    <property type="term" value="P:actin filament organization"/>
    <property type="evidence" value="ECO:0007669"/>
    <property type="project" value="TreeGrafter"/>
</dbReference>
<dbReference type="SMART" id="SM00242">
    <property type="entry name" value="MYSc"/>
    <property type="match status" value="1"/>
</dbReference>
<feature type="region of interest" description="Disordered" evidence="9">
    <location>
        <begin position="505"/>
        <end position="527"/>
    </location>
</feature>
<reference evidence="14" key="2">
    <citation type="journal article" date="2016" name="Sci. Rep.">
        <title>Dictyocaulus viviparus genome, variome and transcriptome elucidate lungworm biology and support future intervention.</title>
        <authorList>
            <person name="McNulty S.N."/>
            <person name="Strube C."/>
            <person name="Rosa B.A."/>
            <person name="Martin J.C."/>
            <person name="Tyagi R."/>
            <person name="Choi Y.J."/>
            <person name="Wang Q."/>
            <person name="Hallsworth Pepin K."/>
            <person name="Zhang X."/>
            <person name="Ozersky P."/>
            <person name="Wilson R.K."/>
            <person name="Sternberg P.W."/>
            <person name="Gasser R.B."/>
            <person name="Mitreva M."/>
        </authorList>
    </citation>
    <scope>NUCLEOTIDE SEQUENCE [LARGE SCALE GENOMIC DNA]</scope>
    <source>
        <strain evidence="14">HannoverDv2000</strain>
    </source>
</reference>
<dbReference type="SUPFAM" id="SSF50044">
    <property type="entry name" value="SH3-domain"/>
    <property type="match status" value="1"/>
</dbReference>
<dbReference type="Gene3D" id="1.20.120.720">
    <property type="entry name" value="Myosin VI head, motor domain, U50 subdomain"/>
    <property type="match status" value="1"/>
</dbReference>
<keyword evidence="14" id="KW-1185">Reference proteome</keyword>
<keyword evidence="4 8" id="KW-0518">Myosin</keyword>
<evidence type="ECO:0000256" key="7">
    <source>
        <dbReference type="PROSITE-ProRule" id="PRU00192"/>
    </source>
</evidence>
<dbReference type="FunFam" id="2.30.30.40:FF:000072">
    <property type="entry name" value="Unconventional Myosin IB"/>
    <property type="match status" value="1"/>
</dbReference>
<evidence type="ECO:0000259" key="10">
    <source>
        <dbReference type="PROSITE" id="PS50002"/>
    </source>
</evidence>
<dbReference type="PROSITE" id="PS50002">
    <property type="entry name" value="SH3"/>
    <property type="match status" value="1"/>
</dbReference>
<evidence type="ECO:0000256" key="3">
    <source>
        <dbReference type="ARBA" id="ARBA00022840"/>
    </source>
</evidence>
<dbReference type="PROSITE" id="PS51456">
    <property type="entry name" value="MYOSIN_MOTOR"/>
    <property type="match status" value="1"/>
</dbReference>
<dbReference type="GO" id="GO:0051015">
    <property type="term" value="F:actin filament binding"/>
    <property type="evidence" value="ECO:0007669"/>
    <property type="project" value="TreeGrafter"/>
</dbReference>
<dbReference type="PANTHER" id="PTHR13140">
    <property type="entry name" value="MYOSIN"/>
    <property type="match status" value="1"/>
</dbReference>
<sequence length="699" mass="79754">MCVLDDVCAQNHGQSEGVDAQLLSSLNKTFSHHPHYQSGADRFLIKHYAGDFDELAAVNMGQHDVVKRIYFCLLVLCTETETNVVYNVDGFCDRNRDVLYSDLIVLMQQSSNAFLRSLFPDNISTTIGKRPTTASTKIRNQTNALVESLVKCTPHYVRCIKPNETKKPGDWDDQRVRHQVEYLGLRENIRVRRAGYAYRRSFDKFLWRYAILTDETWPSYRGDPVRGCQIICHSVNMDTDQYQMGTSKIFIKNPESLFLLEEVREKKYDGYARKIQKAWRQFNARKHRAKQKEQASDLFYGKKERRRHSLNRNFVGDYIGLEHHPALQAIFALFQFNILAGKRERVDFANTVIKYDRRFKASKLDLLLTAKYLTLVGREKSKGKDKGQLVEVVKRRIDIAHILSVGLSPYQDDFIVVNVRENYTSLLETPFKTEFITALSKHFKERTRGGVLQLEFLPTHTITLKKTRFGAGTRNVAFHVSPSVGDVCEVKSNGHTLHVTVGQGLSNTTQLPHSGPSMTRSSAGYQRRVDRLRTSTRKTLNRHAPHINAVQNTNTSYGMMSELPTSVVERRTSGQIDTRQTVEKLSDNSWKQSTTNNTASSNTRRYGGVPTALVSAGQNQPKTTDLEAAAQRSSKPKLPTKPRLYPVVRAMYDYDAQDTDELSFSTGDEIELMQRHDSGWWQGKIGSQIGLFPANYVQE</sequence>
<evidence type="ECO:0000256" key="8">
    <source>
        <dbReference type="PROSITE-ProRule" id="PRU00782"/>
    </source>
</evidence>
<evidence type="ECO:0000259" key="11">
    <source>
        <dbReference type="PROSITE" id="PS51456"/>
    </source>
</evidence>
<evidence type="ECO:0000256" key="4">
    <source>
        <dbReference type="ARBA" id="ARBA00023123"/>
    </source>
</evidence>
<dbReference type="PANTHER" id="PTHR13140:SF729">
    <property type="entry name" value="UNCONVENTIONAL MYOSIN-IE"/>
    <property type="match status" value="1"/>
</dbReference>
<proteinExistence type="inferred from homology"/>
<dbReference type="PRINTS" id="PR00452">
    <property type="entry name" value="SH3DOMAIN"/>
</dbReference>
<dbReference type="AlphaFoldDB" id="A0A0D8XSC3"/>
<evidence type="ECO:0000259" key="12">
    <source>
        <dbReference type="PROSITE" id="PS51757"/>
    </source>
</evidence>
<dbReference type="InterPro" id="IPR010926">
    <property type="entry name" value="Myosin_TH1"/>
</dbReference>
<dbReference type="OrthoDB" id="6108017at2759"/>
<feature type="domain" description="TH1" evidence="12">
    <location>
        <begin position="303"/>
        <end position="503"/>
    </location>
</feature>
<reference evidence="13 14" key="1">
    <citation type="submission" date="2013-11" db="EMBL/GenBank/DDBJ databases">
        <title>Draft genome of the bovine lungworm Dictyocaulus viviparus.</title>
        <authorList>
            <person name="Mitreva M."/>
        </authorList>
    </citation>
    <scope>NUCLEOTIDE SEQUENCE [LARGE SCALE GENOMIC DNA]</scope>
    <source>
        <strain evidence="13 14">HannoverDv2000</strain>
    </source>
</reference>
<dbReference type="Pfam" id="PF00063">
    <property type="entry name" value="Myosin_head"/>
    <property type="match status" value="1"/>
</dbReference>
<keyword evidence="6 8" id="KW-0009">Actin-binding</keyword>
<dbReference type="InterPro" id="IPR036028">
    <property type="entry name" value="SH3-like_dom_sf"/>
</dbReference>
<feature type="region of interest" description="Actin-binding" evidence="8">
    <location>
        <begin position="142"/>
        <end position="164"/>
    </location>
</feature>
<feature type="compositionally biased region" description="Polar residues" evidence="9">
    <location>
        <begin position="505"/>
        <end position="524"/>
    </location>
</feature>
<dbReference type="InterPro" id="IPR036961">
    <property type="entry name" value="Kinesin_motor_dom_sf"/>
</dbReference>
<dbReference type="STRING" id="29172.A0A0D8XSC3"/>
<comment type="caution">
    <text evidence="8">Lacks conserved residue(s) required for the propagation of feature annotation.</text>
</comment>
<accession>A0A0D8XSC3</accession>